<feature type="compositionally biased region" description="Basic and acidic residues" evidence="4">
    <location>
        <begin position="615"/>
        <end position="630"/>
    </location>
</feature>
<dbReference type="KEGG" id="acel:acsn021_28410"/>
<dbReference type="EMBL" id="AP023367">
    <property type="protein sequence ID" value="BCJ95272.1"/>
    <property type="molecule type" value="Genomic_DNA"/>
</dbReference>
<dbReference type="InterPro" id="IPR036138">
    <property type="entry name" value="PBP_dimer_sf"/>
</dbReference>
<feature type="compositionally biased region" description="Low complexity" evidence="4">
    <location>
        <begin position="646"/>
        <end position="664"/>
    </location>
</feature>
<dbReference type="SUPFAM" id="SSF56601">
    <property type="entry name" value="beta-lactamase/transpeptidase-like"/>
    <property type="match status" value="1"/>
</dbReference>
<dbReference type="GO" id="GO:0071555">
    <property type="term" value="P:cell wall organization"/>
    <property type="evidence" value="ECO:0007669"/>
    <property type="project" value="TreeGrafter"/>
</dbReference>
<comment type="subcellular location">
    <subcellularLocation>
        <location evidence="1">Membrane</location>
    </subcellularLocation>
</comment>
<evidence type="ECO:0000256" key="1">
    <source>
        <dbReference type="ARBA" id="ARBA00004370"/>
    </source>
</evidence>
<evidence type="ECO:0000313" key="7">
    <source>
        <dbReference type="Proteomes" id="UP000515561"/>
    </source>
</evidence>
<dbReference type="PANTHER" id="PTHR30627:SF1">
    <property type="entry name" value="PEPTIDOGLYCAN D,D-TRANSPEPTIDASE FTSI"/>
    <property type="match status" value="1"/>
</dbReference>
<dbReference type="Pfam" id="PF03717">
    <property type="entry name" value="PBP_dimer"/>
    <property type="match status" value="1"/>
</dbReference>
<keyword evidence="5" id="KW-0812">Transmembrane</keyword>
<keyword evidence="5" id="KW-1133">Transmembrane helix</keyword>
<feature type="transmembrane region" description="Helical" evidence="5">
    <location>
        <begin position="20"/>
        <end position="39"/>
    </location>
</feature>
<organism evidence="6 7">
    <name type="scientific">Anaerocolumna cellulosilytica</name>
    <dbReference type="NCBI Taxonomy" id="433286"/>
    <lineage>
        <taxon>Bacteria</taxon>
        <taxon>Bacillati</taxon>
        <taxon>Bacillota</taxon>
        <taxon>Clostridia</taxon>
        <taxon>Lachnospirales</taxon>
        <taxon>Lachnospiraceae</taxon>
        <taxon>Anaerocolumna</taxon>
    </lineage>
</organism>
<dbReference type="InterPro" id="IPR005311">
    <property type="entry name" value="PBP_dimer"/>
</dbReference>
<dbReference type="PANTHER" id="PTHR30627">
    <property type="entry name" value="PEPTIDOGLYCAN D,D-TRANSPEPTIDASE"/>
    <property type="match status" value="1"/>
</dbReference>
<evidence type="ECO:0000313" key="6">
    <source>
        <dbReference type="EMBL" id="BCJ95272.1"/>
    </source>
</evidence>
<accession>A0A6S6R777</accession>
<dbReference type="Gene3D" id="3.40.710.10">
    <property type="entry name" value="DD-peptidase/beta-lactamase superfamily"/>
    <property type="match status" value="1"/>
</dbReference>
<evidence type="ECO:0000256" key="3">
    <source>
        <dbReference type="ARBA" id="ARBA00023136"/>
    </source>
</evidence>
<reference evidence="6 7" key="1">
    <citation type="journal article" date="2016" name="Int. J. Syst. Evol. Microbiol.">
        <title>Descriptions of Anaerotaenia torta gen. nov., sp. nov. and Anaerocolumna cellulosilytica gen. nov., sp. nov. isolated from a methanogenic reactor of cattle waste.</title>
        <authorList>
            <person name="Uek A."/>
            <person name="Ohtaki Y."/>
            <person name="Kaku N."/>
            <person name="Ueki K."/>
        </authorList>
    </citation>
    <scope>NUCLEOTIDE SEQUENCE [LARGE SCALE GENOMIC DNA]</scope>
    <source>
        <strain evidence="6 7">SN021</strain>
    </source>
</reference>
<keyword evidence="7" id="KW-1185">Reference proteome</keyword>
<keyword evidence="3 5" id="KW-0472">Membrane</keyword>
<dbReference type="InterPro" id="IPR050515">
    <property type="entry name" value="Beta-lactam/transpept"/>
</dbReference>
<gene>
    <name evidence="6" type="primary">spoVD_2</name>
    <name evidence="6" type="ORF">acsn021_28410</name>
</gene>
<evidence type="ECO:0000256" key="4">
    <source>
        <dbReference type="SAM" id="MobiDB-lite"/>
    </source>
</evidence>
<proteinExistence type="inferred from homology"/>
<dbReference type="SUPFAM" id="SSF56519">
    <property type="entry name" value="Penicillin binding protein dimerisation domain"/>
    <property type="match status" value="1"/>
</dbReference>
<dbReference type="GO" id="GO:0008658">
    <property type="term" value="F:penicillin binding"/>
    <property type="evidence" value="ECO:0007669"/>
    <property type="project" value="InterPro"/>
</dbReference>
<protein>
    <submittedName>
        <fullName evidence="6">Stage V sporulation protein D</fullName>
    </submittedName>
</protein>
<feature type="region of interest" description="Disordered" evidence="4">
    <location>
        <begin position="612"/>
        <end position="704"/>
    </location>
</feature>
<dbReference type="GO" id="GO:0005886">
    <property type="term" value="C:plasma membrane"/>
    <property type="evidence" value="ECO:0007669"/>
    <property type="project" value="TreeGrafter"/>
</dbReference>
<name>A0A6S6R777_9FIRM</name>
<dbReference type="Proteomes" id="UP000515561">
    <property type="component" value="Chromosome"/>
</dbReference>
<feature type="compositionally biased region" description="Acidic residues" evidence="4">
    <location>
        <begin position="675"/>
        <end position="704"/>
    </location>
</feature>
<dbReference type="Pfam" id="PF00905">
    <property type="entry name" value="Transpeptidase"/>
    <property type="match status" value="1"/>
</dbReference>
<dbReference type="InterPro" id="IPR012338">
    <property type="entry name" value="Beta-lactam/transpept-like"/>
</dbReference>
<dbReference type="Gene3D" id="3.90.1310.10">
    <property type="entry name" value="Penicillin-binding protein 2a (Domain 2)"/>
    <property type="match status" value="1"/>
</dbReference>
<evidence type="ECO:0000256" key="2">
    <source>
        <dbReference type="ARBA" id="ARBA00007171"/>
    </source>
</evidence>
<dbReference type="RefSeq" id="WP_184093963.1">
    <property type="nucleotide sequence ID" value="NZ_AP023367.1"/>
</dbReference>
<evidence type="ECO:0000256" key="5">
    <source>
        <dbReference type="SAM" id="Phobius"/>
    </source>
</evidence>
<comment type="similarity">
    <text evidence="2">Belongs to the transpeptidase family.</text>
</comment>
<dbReference type="InterPro" id="IPR001460">
    <property type="entry name" value="PCN-bd_Tpept"/>
</dbReference>
<dbReference type="AlphaFoldDB" id="A0A6S6R777"/>
<sequence>MRNRNKSKVKKFTNKMQAKLLLVFSVLIISMMGLIFRLIQLNHEDGERFEKKVLSQQTYTSTTIPYKRGSILDRNGTVLAVSEKVYNVILDVKHLLGDKEYILPTKKALLSSYEITEEAMSDIINNKAESRYTILLKGISYEDMLKFKALQEKDSNIQGVWFEEDYVRKYPYNSLASVVLGFTSNGNVGNWGIEQYYNNELNGTNGVEYGYIDTELKLEKTVKSATNGNTLVSTIDANVQGIVQKHINNFIEEFDAVDMGVIVMNPNNGEVYAMATKNEYDLNNPADLTSFYSEADIKAMNDKERVDALSKIWKNYTISHNYEPGSTFKPFTIAAGLEEAVIHSTDTFNCDGIEIVNGVKIKCNKKPPGHGVITLTEALMFSCNDALMEIGKKEGSKLLYDYETRFGLGKKTGIDLPGEESGLLKKAKETTPVDLAVISFGQTNTVTMVQMAAGFSSLVNGGYYYEPHLVKQVLNDSGAVVSNKEPVLVRNSVSEETSKFLRQALFETVDAGTAKTAKVSGYKIGGKTGTAQKQPREDKRYIVSFIGVVPTDKPEAVIYVVIDDPQKGPQTAAAATAVASKILSEILPFLGIYPTEEIDTSGNVVVPVMPTGKLNTEEKAENSETEKANTEDENADAENQEDKVNQTDNENQQANQNQAGNDEQPNSTENGETEKTDDDESANDEFNMDALPFEDEEEAPPTGD</sequence>